<evidence type="ECO:0000313" key="10">
    <source>
        <dbReference type="EMBL" id="CUI15670.1"/>
    </source>
</evidence>
<dbReference type="RefSeq" id="WP_059059515.1">
    <property type="nucleotide sequence ID" value="NZ_LN879502.1"/>
</dbReference>
<dbReference type="Pfam" id="PF01126">
    <property type="entry name" value="Heme_oxygenase"/>
    <property type="match status" value="1"/>
</dbReference>
<name>A0A0U5JD12_9BACT</name>
<keyword evidence="11" id="KW-1185">Reference proteome</keyword>
<dbReference type="InterPro" id="IPR016084">
    <property type="entry name" value="Haem_Oase-like_multi-hlx"/>
</dbReference>
<evidence type="ECO:0000256" key="2">
    <source>
        <dbReference type="ARBA" id="ARBA00012360"/>
    </source>
</evidence>
<dbReference type="PROSITE" id="PS00593">
    <property type="entry name" value="HEME_OXYGENASE"/>
    <property type="match status" value="1"/>
</dbReference>
<protein>
    <recommendedName>
        <fullName evidence="2">heme oxygenase (biliverdin-producing)</fullName>
        <ecNumber evidence="2">1.14.14.18</ecNumber>
    </recommendedName>
</protein>
<dbReference type="PIRSF" id="PIRSF000343">
    <property type="entry name" value="Haem_Oase"/>
    <property type="match status" value="1"/>
</dbReference>
<evidence type="ECO:0000256" key="8">
    <source>
        <dbReference type="PIRSR" id="PIRSR000343-1"/>
    </source>
</evidence>
<dbReference type="AlphaFoldDB" id="A0A0U5JD12"/>
<evidence type="ECO:0000256" key="6">
    <source>
        <dbReference type="ARBA" id="ARBA00023004"/>
    </source>
</evidence>
<dbReference type="SUPFAM" id="SSF48613">
    <property type="entry name" value="Heme oxygenase-like"/>
    <property type="match status" value="1"/>
</dbReference>
<dbReference type="GO" id="GO:0042167">
    <property type="term" value="P:heme catabolic process"/>
    <property type="evidence" value="ECO:0007669"/>
    <property type="project" value="TreeGrafter"/>
</dbReference>
<gene>
    <name evidence="10" type="primary">pbsA</name>
    <name evidence="10" type="ORF">PNK_0031</name>
</gene>
<comment type="similarity">
    <text evidence="1">Belongs to the heme oxygenase family.</text>
</comment>
<evidence type="ECO:0000256" key="3">
    <source>
        <dbReference type="ARBA" id="ARBA00022617"/>
    </source>
</evidence>
<dbReference type="GO" id="GO:0046872">
    <property type="term" value="F:metal ion binding"/>
    <property type="evidence" value="ECO:0007669"/>
    <property type="project" value="UniProtKB-KW"/>
</dbReference>
<dbReference type="InterPro" id="IPR018207">
    <property type="entry name" value="Haem_oxygenase_CS"/>
</dbReference>
<evidence type="ECO:0000256" key="4">
    <source>
        <dbReference type="ARBA" id="ARBA00022723"/>
    </source>
</evidence>
<keyword evidence="3 8" id="KW-0349">Heme</keyword>
<proteinExistence type="inferred from homology"/>
<dbReference type="KEGG" id="pnl:PNK_0031"/>
<dbReference type="CDD" id="cd19165">
    <property type="entry name" value="HemeO"/>
    <property type="match status" value="1"/>
</dbReference>
<sequence>MQVFQGLFSFGQTTQGDRTLSELFQSETKTIHKEVEQHEFVKQILSDSIEGKHYLQHLVDLHAIYQSLEDGLRANLKKTPHIQTIYFEELCRENGLQRDLKLLREACNQRPIECSQSANDYVLHLNHLADSTPLLLVAHAYVRYLGDLSGGMILKQHLEKKWPDAIEFYDFASLLTKHDKKNAWAFKEFFKVKMNQMPLNDLQRKELAAEAKKAFEFSGKLFDAALHPV</sequence>
<keyword evidence="5 10" id="KW-0560">Oxidoreductase</keyword>
<evidence type="ECO:0000256" key="9">
    <source>
        <dbReference type="PIRSR" id="PIRSR000343-2"/>
    </source>
</evidence>
<keyword evidence="6 9" id="KW-0408">Iron</keyword>
<dbReference type="PATRIC" id="fig|389348.3.peg.35"/>
<organism evidence="10 11">
    <name type="scientific">Candidatus Protochlamydia naegleriophila</name>
    <dbReference type="NCBI Taxonomy" id="389348"/>
    <lineage>
        <taxon>Bacteria</taxon>
        <taxon>Pseudomonadati</taxon>
        <taxon>Chlamydiota</taxon>
        <taxon>Chlamydiia</taxon>
        <taxon>Parachlamydiales</taxon>
        <taxon>Parachlamydiaceae</taxon>
        <taxon>Candidatus Protochlamydia</taxon>
    </lineage>
</organism>
<reference evidence="11" key="1">
    <citation type="submission" date="2015-09" db="EMBL/GenBank/DDBJ databases">
        <authorList>
            <person name="Bertelli C."/>
        </authorList>
    </citation>
    <scope>NUCLEOTIDE SEQUENCE [LARGE SCALE GENOMIC DNA]</scope>
    <source>
        <strain evidence="11">KNic</strain>
    </source>
</reference>
<comment type="catalytic activity">
    <reaction evidence="7">
        <text>heme b + 3 reduced [NADPH--hemoprotein reductase] + 3 O2 = biliverdin IXalpha + CO + Fe(2+) + 3 oxidized [NADPH--hemoprotein reductase] + 3 H2O + H(+)</text>
        <dbReference type="Rhea" id="RHEA:21764"/>
        <dbReference type="Rhea" id="RHEA-COMP:11964"/>
        <dbReference type="Rhea" id="RHEA-COMP:11965"/>
        <dbReference type="ChEBI" id="CHEBI:15377"/>
        <dbReference type="ChEBI" id="CHEBI:15378"/>
        <dbReference type="ChEBI" id="CHEBI:15379"/>
        <dbReference type="ChEBI" id="CHEBI:17245"/>
        <dbReference type="ChEBI" id="CHEBI:29033"/>
        <dbReference type="ChEBI" id="CHEBI:57618"/>
        <dbReference type="ChEBI" id="CHEBI:57991"/>
        <dbReference type="ChEBI" id="CHEBI:58210"/>
        <dbReference type="ChEBI" id="CHEBI:60344"/>
        <dbReference type="EC" id="1.14.14.18"/>
    </reaction>
</comment>
<dbReference type="Proteomes" id="UP000069902">
    <property type="component" value="Chromosome cPNK"/>
</dbReference>
<dbReference type="PANTHER" id="PTHR10720">
    <property type="entry name" value="HEME OXYGENASE"/>
    <property type="match status" value="1"/>
</dbReference>
<dbReference type="GO" id="GO:0006979">
    <property type="term" value="P:response to oxidative stress"/>
    <property type="evidence" value="ECO:0007669"/>
    <property type="project" value="TreeGrafter"/>
</dbReference>
<keyword evidence="4 9" id="KW-0479">Metal-binding</keyword>
<feature type="binding site" description="axial binding residue" evidence="9">
    <location>
        <position position="32"/>
    </location>
    <ligand>
        <name>heme b</name>
        <dbReference type="ChEBI" id="CHEBI:60344"/>
    </ligand>
    <ligandPart>
        <name>Fe</name>
        <dbReference type="ChEBI" id="CHEBI:18248"/>
    </ligandPart>
</feature>
<dbReference type="PRINTS" id="PR00088">
    <property type="entry name" value="HAEMOXYGNASE"/>
</dbReference>
<evidence type="ECO:0000256" key="7">
    <source>
        <dbReference type="ARBA" id="ARBA00048328"/>
    </source>
</evidence>
<dbReference type="EC" id="1.14.14.18" evidence="2"/>
<dbReference type="GO" id="GO:0006788">
    <property type="term" value="P:heme oxidation"/>
    <property type="evidence" value="ECO:0007669"/>
    <property type="project" value="InterPro"/>
</dbReference>
<dbReference type="STRING" id="389348.PNK_0031"/>
<evidence type="ECO:0000313" key="11">
    <source>
        <dbReference type="Proteomes" id="UP000069902"/>
    </source>
</evidence>
<accession>A0A0U5JD12</accession>
<dbReference type="InParanoid" id="A0A0U5JD12"/>
<dbReference type="InterPro" id="IPR002051">
    <property type="entry name" value="Haem_Oase"/>
</dbReference>
<evidence type="ECO:0000256" key="1">
    <source>
        <dbReference type="ARBA" id="ARBA00006134"/>
    </source>
</evidence>
<dbReference type="Gene3D" id="1.20.910.10">
    <property type="entry name" value="Heme oxygenase-like"/>
    <property type="match status" value="1"/>
</dbReference>
<feature type="binding site" evidence="8">
    <location>
        <position position="141"/>
    </location>
    <ligand>
        <name>heme b</name>
        <dbReference type="ChEBI" id="CHEBI:60344"/>
    </ligand>
</feature>
<dbReference type="GO" id="GO:0020037">
    <property type="term" value="F:heme binding"/>
    <property type="evidence" value="ECO:0007669"/>
    <property type="project" value="TreeGrafter"/>
</dbReference>
<dbReference type="PANTHER" id="PTHR10720:SF0">
    <property type="entry name" value="HEME OXYGENASE"/>
    <property type="match status" value="1"/>
</dbReference>
<dbReference type="InterPro" id="IPR016053">
    <property type="entry name" value="Haem_Oase-like"/>
</dbReference>
<dbReference type="GO" id="GO:0004392">
    <property type="term" value="F:heme oxygenase (decyclizing) activity"/>
    <property type="evidence" value="ECO:0007669"/>
    <property type="project" value="UniProtKB-EC"/>
</dbReference>
<evidence type="ECO:0000256" key="5">
    <source>
        <dbReference type="ARBA" id="ARBA00023002"/>
    </source>
</evidence>
<dbReference type="EMBL" id="LN879502">
    <property type="protein sequence ID" value="CUI15670.1"/>
    <property type="molecule type" value="Genomic_DNA"/>
</dbReference>